<dbReference type="Gene3D" id="1.10.1520.10">
    <property type="entry name" value="Ribonuclease III domain"/>
    <property type="match status" value="1"/>
</dbReference>
<dbReference type="Gene3D" id="3.30.160.20">
    <property type="match status" value="1"/>
</dbReference>
<dbReference type="GO" id="GO:0046872">
    <property type="term" value="F:metal ion binding"/>
    <property type="evidence" value="ECO:0007669"/>
    <property type="project" value="UniProtKB-KW"/>
</dbReference>
<dbReference type="GO" id="GO:0006364">
    <property type="term" value="P:rRNA processing"/>
    <property type="evidence" value="ECO:0007669"/>
    <property type="project" value="UniProtKB-KW"/>
</dbReference>
<evidence type="ECO:0000256" key="9">
    <source>
        <dbReference type="ARBA" id="ARBA00022842"/>
    </source>
</evidence>
<keyword evidence="2" id="KW-0698">rRNA processing</keyword>
<comment type="caution">
    <text evidence="13">The sequence shown here is derived from an EMBL/GenBank/DDBJ whole genome shotgun (WGS) entry which is preliminary data.</text>
</comment>
<reference evidence="13" key="1">
    <citation type="journal article" date="2014" name="Front. Microbiol.">
        <title>High frequency of phylogenetically diverse reductive dehalogenase-homologous genes in deep subseafloor sedimentary metagenomes.</title>
        <authorList>
            <person name="Kawai M."/>
            <person name="Futagami T."/>
            <person name="Toyoda A."/>
            <person name="Takaki Y."/>
            <person name="Nishi S."/>
            <person name="Hori S."/>
            <person name="Arai W."/>
            <person name="Tsubouchi T."/>
            <person name="Morono Y."/>
            <person name="Uchiyama I."/>
            <person name="Ito T."/>
            <person name="Fujiyama A."/>
            <person name="Inagaki F."/>
            <person name="Takami H."/>
        </authorList>
    </citation>
    <scope>NUCLEOTIDE SEQUENCE</scope>
    <source>
        <strain evidence="13">Expedition CK06-06</strain>
    </source>
</reference>
<keyword evidence="3" id="KW-0507">mRNA processing</keyword>
<evidence type="ECO:0000256" key="3">
    <source>
        <dbReference type="ARBA" id="ARBA00022664"/>
    </source>
</evidence>
<evidence type="ECO:0000256" key="1">
    <source>
        <dbReference type="ARBA" id="ARBA00022490"/>
    </source>
</evidence>
<dbReference type="PROSITE" id="PS50137">
    <property type="entry name" value="DS_RBD"/>
    <property type="match status" value="1"/>
</dbReference>
<accession>X1EGW9</accession>
<dbReference type="SMART" id="SM00358">
    <property type="entry name" value="DSRM"/>
    <property type="match status" value="1"/>
</dbReference>
<dbReference type="PANTHER" id="PTHR11207">
    <property type="entry name" value="RIBONUCLEASE III"/>
    <property type="match status" value="1"/>
</dbReference>
<keyword evidence="8" id="KW-0378">Hydrolase</keyword>
<dbReference type="PROSITE" id="PS50142">
    <property type="entry name" value="RNASE_3_2"/>
    <property type="match status" value="1"/>
</dbReference>
<feature type="domain" description="DRBM" evidence="11">
    <location>
        <begin position="75"/>
        <end position="144"/>
    </location>
</feature>
<dbReference type="GO" id="GO:0004525">
    <property type="term" value="F:ribonuclease III activity"/>
    <property type="evidence" value="ECO:0007669"/>
    <property type="project" value="InterPro"/>
</dbReference>
<dbReference type="Pfam" id="PF14622">
    <property type="entry name" value="Ribonucleas_3_3"/>
    <property type="match status" value="1"/>
</dbReference>
<keyword evidence="5" id="KW-0540">Nuclease</keyword>
<dbReference type="FunFam" id="3.30.160.20:FF:000003">
    <property type="entry name" value="Ribonuclease 3"/>
    <property type="match status" value="1"/>
</dbReference>
<evidence type="ECO:0000256" key="7">
    <source>
        <dbReference type="ARBA" id="ARBA00022759"/>
    </source>
</evidence>
<dbReference type="GO" id="GO:0003725">
    <property type="term" value="F:double-stranded RNA binding"/>
    <property type="evidence" value="ECO:0007669"/>
    <property type="project" value="TreeGrafter"/>
</dbReference>
<dbReference type="InterPro" id="IPR000999">
    <property type="entry name" value="RNase_III_dom"/>
</dbReference>
<dbReference type="EMBL" id="BARU01010383">
    <property type="protein sequence ID" value="GAH32546.1"/>
    <property type="molecule type" value="Genomic_DNA"/>
</dbReference>
<keyword evidence="10" id="KW-0694">RNA-binding</keyword>
<sequence length="146" mass="15543">LAQFAENIELGRAMLLGHGESEGGGRERPALLCATFEALIGAIYIDQGIASVQEFIEPKLELAARSILSANKDKDPKSVLQEWAQSQGLGTPFYKTVSSSGPDHAKSFIVEVIIENHVQGSGIGHSKQAAAKIAADQALKALNIIY</sequence>
<evidence type="ECO:0000256" key="8">
    <source>
        <dbReference type="ARBA" id="ARBA00022801"/>
    </source>
</evidence>
<organism evidence="13">
    <name type="scientific">marine sediment metagenome</name>
    <dbReference type="NCBI Taxonomy" id="412755"/>
    <lineage>
        <taxon>unclassified sequences</taxon>
        <taxon>metagenomes</taxon>
        <taxon>ecological metagenomes</taxon>
    </lineage>
</organism>
<dbReference type="PANTHER" id="PTHR11207:SF0">
    <property type="entry name" value="RIBONUCLEASE 3"/>
    <property type="match status" value="1"/>
</dbReference>
<dbReference type="SUPFAM" id="SSF54768">
    <property type="entry name" value="dsRNA-binding domain-like"/>
    <property type="match status" value="1"/>
</dbReference>
<evidence type="ECO:0000256" key="2">
    <source>
        <dbReference type="ARBA" id="ARBA00022552"/>
    </source>
</evidence>
<evidence type="ECO:0000256" key="10">
    <source>
        <dbReference type="ARBA" id="ARBA00022884"/>
    </source>
</evidence>
<keyword evidence="4" id="KW-0819">tRNA processing</keyword>
<dbReference type="InterPro" id="IPR036389">
    <property type="entry name" value="RNase_III_sf"/>
</dbReference>
<keyword evidence="1" id="KW-0963">Cytoplasm</keyword>
<evidence type="ECO:0000256" key="4">
    <source>
        <dbReference type="ARBA" id="ARBA00022694"/>
    </source>
</evidence>
<keyword evidence="7" id="KW-0255">Endonuclease</keyword>
<keyword evidence="9" id="KW-0460">Magnesium</keyword>
<dbReference type="InterPro" id="IPR014720">
    <property type="entry name" value="dsRBD_dom"/>
</dbReference>
<dbReference type="AlphaFoldDB" id="X1EGW9"/>
<dbReference type="CDD" id="cd10845">
    <property type="entry name" value="DSRM_RNAse_III_family"/>
    <property type="match status" value="1"/>
</dbReference>
<dbReference type="CDD" id="cd00593">
    <property type="entry name" value="RIBOc"/>
    <property type="match status" value="1"/>
</dbReference>
<keyword evidence="6" id="KW-0479">Metal-binding</keyword>
<dbReference type="GO" id="GO:0008033">
    <property type="term" value="P:tRNA processing"/>
    <property type="evidence" value="ECO:0007669"/>
    <property type="project" value="UniProtKB-KW"/>
</dbReference>
<name>X1EGW9_9ZZZZ</name>
<evidence type="ECO:0000313" key="13">
    <source>
        <dbReference type="EMBL" id="GAH32546.1"/>
    </source>
</evidence>
<feature type="domain" description="RNase III" evidence="12">
    <location>
        <begin position="1"/>
        <end position="48"/>
    </location>
</feature>
<dbReference type="GO" id="GO:0006397">
    <property type="term" value="P:mRNA processing"/>
    <property type="evidence" value="ECO:0007669"/>
    <property type="project" value="UniProtKB-KW"/>
</dbReference>
<proteinExistence type="predicted"/>
<dbReference type="GO" id="GO:0010468">
    <property type="term" value="P:regulation of gene expression"/>
    <property type="evidence" value="ECO:0007669"/>
    <property type="project" value="TreeGrafter"/>
</dbReference>
<evidence type="ECO:0000259" key="11">
    <source>
        <dbReference type="PROSITE" id="PS50137"/>
    </source>
</evidence>
<evidence type="ECO:0000256" key="6">
    <source>
        <dbReference type="ARBA" id="ARBA00022723"/>
    </source>
</evidence>
<gene>
    <name evidence="13" type="ORF">S03H2_19813</name>
</gene>
<dbReference type="Pfam" id="PF00035">
    <property type="entry name" value="dsrm"/>
    <property type="match status" value="1"/>
</dbReference>
<evidence type="ECO:0000256" key="5">
    <source>
        <dbReference type="ARBA" id="ARBA00022722"/>
    </source>
</evidence>
<evidence type="ECO:0000259" key="12">
    <source>
        <dbReference type="PROSITE" id="PS50142"/>
    </source>
</evidence>
<feature type="non-terminal residue" evidence="13">
    <location>
        <position position="1"/>
    </location>
</feature>
<dbReference type="SUPFAM" id="SSF69065">
    <property type="entry name" value="RNase III domain-like"/>
    <property type="match status" value="1"/>
</dbReference>
<protein>
    <submittedName>
        <fullName evidence="13">Uncharacterized protein</fullName>
    </submittedName>
</protein>